<dbReference type="InterPro" id="IPR050389">
    <property type="entry name" value="LysR-type_TF"/>
</dbReference>
<dbReference type="Gene3D" id="1.10.10.10">
    <property type="entry name" value="Winged helix-like DNA-binding domain superfamily/Winged helix DNA-binding domain"/>
    <property type="match status" value="1"/>
</dbReference>
<dbReference type="GO" id="GO:0003700">
    <property type="term" value="F:DNA-binding transcription factor activity"/>
    <property type="evidence" value="ECO:0007669"/>
    <property type="project" value="InterPro"/>
</dbReference>
<dbReference type="Proteomes" id="UP000004105">
    <property type="component" value="Unassembled WGS sequence"/>
</dbReference>
<proteinExistence type="inferred from homology"/>
<protein>
    <submittedName>
        <fullName evidence="6">LysR family transcriptional regulator protein</fullName>
    </submittedName>
</protein>
<gene>
    <name evidence="6" type="primary">lysR3</name>
    <name evidence="6" type="ORF">HMPREF9123_2155</name>
</gene>
<evidence type="ECO:0000313" key="7">
    <source>
        <dbReference type="Proteomes" id="UP000004105"/>
    </source>
</evidence>
<keyword evidence="7" id="KW-1185">Reference proteome</keyword>
<evidence type="ECO:0000259" key="5">
    <source>
        <dbReference type="PROSITE" id="PS50931"/>
    </source>
</evidence>
<comment type="similarity">
    <text evidence="1">Belongs to the LysR transcriptional regulatory family.</text>
</comment>
<dbReference type="AlphaFoldDB" id="F2BEJ9"/>
<keyword evidence="4" id="KW-0804">Transcription</keyword>
<dbReference type="PANTHER" id="PTHR30118:SF15">
    <property type="entry name" value="TRANSCRIPTIONAL REGULATORY PROTEIN"/>
    <property type="match status" value="1"/>
</dbReference>
<reference evidence="6 7" key="1">
    <citation type="submission" date="2011-02" db="EMBL/GenBank/DDBJ databases">
        <authorList>
            <person name="Muzny D."/>
            <person name="Qin X."/>
            <person name="Deng J."/>
            <person name="Jiang H."/>
            <person name="Liu Y."/>
            <person name="Qu J."/>
            <person name="Song X.-Z."/>
            <person name="Zhang L."/>
            <person name="Thornton R."/>
            <person name="Coyle M."/>
            <person name="Francisco L."/>
            <person name="Jackson L."/>
            <person name="Javaid M."/>
            <person name="Korchina V."/>
            <person name="Kovar C."/>
            <person name="Mata R."/>
            <person name="Mathew T."/>
            <person name="Ngo R."/>
            <person name="Nguyen L."/>
            <person name="Nguyen N."/>
            <person name="Okwuonu G."/>
            <person name="Ongeri F."/>
            <person name="Pham C."/>
            <person name="Simmons D."/>
            <person name="Wilczek-Boney K."/>
            <person name="Hale W."/>
            <person name="Jakkamsetti A."/>
            <person name="Pham P."/>
            <person name="Ruth R."/>
            <person name="San Lucas F."/>
            <person name="Warren J."/>
            <person name="Zhang J."/>
            <person name="Zhao Z."/>
            <person name="Zhou C."/>
            <person name="Zhu D."/>
            <person name="Lee S."/>
            <person name="Bess C."/>
            <person name="Blankenburg K."/>
            <person name="Forbes L."/>
            <person name="Fu Q."/>
            <person name="Gubbala S."/>
            <person name="Hirani K."/>
            <person name="Jayaseelan J.C."/>
            <person name="Lara F."/>
            <person name="Munidasa M."/>
            <person name="Palculict T."/>
            <person name="Patil S."/>
            <person name="Pu L.-L."/>
            <person name="Saada N."/>
            <person name="Tang L."/>
            <person name="Weissenberger G."/>
            <person name="Zhu Y."/>
            <person name="Hemphill L."/>
            <person name="Shang Y."/>
            <person name="Youmans B."/>
            <person name="Ayvaz T."/>
            <person name="Ross M."/>
            <person name="Santibanez J."/>
            <person name="Aqrawi P."/>
            <person name="Gross S."/>
            <person name="Joshi V."/>
            <person name="Fowler G."/>
            <person name="Nazareth L."/>
            <person name="Reid J."/>
            <person name="Worley K."/>
            <person name="Petrosino J."/>
            <person name="Highlander S."/>
            <person name="Gibbs R."/>
        </authorList>
    </citation>
    <scope>NUCLEOTIDE SEQUENCE [LARGE SCALE GENOMIC DNA]</scope>
    <source>
        <strain evidence="6 7">ATCC BAA-1200</strain>
    </source>
</reference>
<accession>F2BEJ9</accession>
<dbReference type="InterPro" id="IPR000847">
    <property type="entry name" value="LysR_HTH_N"/>
</dbReference>
<keyword evidence="2" id="KW-0805">Transcription regulation</keyword>
<evidence type="ECO:0000256" key="4">
    <source>
        <dbReference type="ARBA" id="ARBA00023163"/>
    </source>
</evidence>
<dbReference type="Pfam" id="PF03466">
    <property type="entry name" value="LysR_substrate"/>
    <property type="match status" value="1"/>
</dbReference>
<dbReference type="PRINTS" id="PR00039">
    <property type="entry name" value="HTHLYSR"/>
</dbReference>
<dbReference type="Gene3D" id="3.40.190.10">
    <property type="entry name" value="Periplasmic binding protein-like II"/>
    <property type="match status" value="2"/>
</dbReference>
<dbReference type="Pfam" id="PF00126">
    <property type="entry name" value="HTH_1"/>
    <property type="match status" value="1"/>
</dbReference>
<dbReference type="PROSITE" id="PS50931">
    <property type="entry name" value="HTH_LYSR"/>
    <property type="match status" value="1"/>
</dbReference>
<evidence type="ECO:0000313" key="6">
    <source>
        <dbReference type="EMBL" id="EGF09904.1"/>
    </source>
</evidence>
<organism evidence="6 7">
    <name type="scientific">Neisseria bacilliformis ATCC BAA-1200</name>
    <dbReference type="NCBI Taxonomy" id="888742"/>
    <lineage>
        <taxon>Bacteria</taxon>
        <taxon>Pseudomonadati</taxon>
        <taxon>Pseudomonadota</taxon>
        <taxon>Betaproteobacteria</taxon>
        <taxon>Neisseriales</taxon>
        <taxon>Neisseriaceae</taxon>
        <taxon>Neisseria</taxon>
    </lineage>
</organism>
<dbReference type="HOGENOM" id="CLU_039613_39_3_4"/>
<dbReference type="InterPro" id="IPR005119">
    <property type="entry name" value="LysR_subst-bd"/>
</dbReference>
<feature type="domain" description="HTH lysR-type" evidence="5">
    <location>
        <begin position="33"/>
        <end position="90"/>
    </location>
</feature>
<dbReference type="STRING" id="267212.GCA_001063965_01437"/>
<dbReference type="SUPFAM" id="SSF53850">
    <property type="entry name" value="Periplasmic binding protein-like II"/>
    <property type="match status" value="1"/>
</dbReference>
<keyword evidence="3" id="KW-0238">DNA-binding</keyword>
<comment type="caution">
    <text evidence="6">The sequence shown here is derived from an EMBL/GenBank/DDBJ whole genome shotgun (WGS) entry which is preliminary data.</text>
</comment>
<sequence length="332" mass="36593">MRLPPVRFAFFRRPVRSCVLTQPERFVKLPANLDLNLLKTLHVLLQEHSVTRTAGRLALSQPAVSGMLARLRQYFGDEILVRTPQGMVPTERAAALAEPLARIFGDIDALLQPAAFEPSELDTVFKAGIADDAFSAVAIPFIRRIVDACAEGENGIFHPGREQMEEKLARGKLDAAVAAHVAAPDRLRHKVLYRERFVCAMRCGHPVLNETWDTDAFCRQSFVLGSFYGGSFAGAADETLAQTGLRREVAVSVQSFAQIPEILRQSDLLAVVPSHLVRGQGGLAVRELPFAVREYSELLLWHERSHADPVQKWLRAQLAEAAAEGADGQEAV</sequence>
<name>F2BEJ9_9NEIS</name>
<evidence type="ECO:0000256" key="3">
    <source>
        <dbReference type="ARBA" id="ARBA00023125"/>
    </source>
</evidence>
<dbReference type="InterPro" id="IPR036388">
    <property type="entry name" value="WH-like_DNA-bd_sf"/>
</dbReference>
<dbReference type="InterPro" id="IPR036390">
    <property type="entry name" value="WH_DNA-bd_sf"/>
</dbReference>
<dbReference type="EMBL" id="AFAY01000046">
    <property type="protein sequence ID" value="EGF09904.1"/>
    <property type="molecule type" value="Genomic_DNA"/>
</dbReference>
<dbReference type="GO" id="GO:0003677">
    <property type="term" value="F:DNA binding"/>
    <property type="evidence" value="ECO:0007669"/>
    <property type="project" value="UniProtKB-KW"/>
</dbReference>
<dbReference type="SUPFAM" id="SSF46785">
    <property type="entry name" value="Winged helix' DNA-binding domain"/>
    <property type="match status" value="1"/>
</dbReference>
<evidence type="ECO:0000256" key="1">
    <source>
        <dbReference type="ARBA" id="ARBA00009437"/>
    </source>
</evidence>
<evidence type="ECO:0000256" key="2">
    <source>
        <dbReference type="ARBA" id="ARBA00023015"/>
    </source>
</evidence>
<dbReference type="PANTHER" id="PTHR30118">
    <property type="entry name" value="HTH-TYPE TRANSCRIPTIONAL REGULATOR LEUO-RELATED"/>
    <property type="match status" value="1"/>
</dbReference>